<keyword evidence="1" id="KW-0472">Membrane</keyword>
<sequence>MNELDLVFNRQLMDLGINVFVAVALICATYVLRDLYRS</sequence>
<dbReference type="EMBL" id="CZQA01000015">
    <property type="protein sequence ID" value="CUS39816.1"/>
    <property type="molecule type" value="Genomic_DNA"/>
</dbReference>
<keyword evidence="1" id="KW-0812">Transmembrane</keyword>
<feature type="transmembrane region" description="Helical" evidence="1">
    <location>
        <begin position="12"/>
        <end position="32"/>
    </location>
</feature>
<protein>
    <submittedName>
        <fullName evidence="2">Uncharacterized protein</fullName>
    </submittedName>
</protein>
<reference evidence="2 3" key="1">
    <citation type="submission" date="2015-10" db="EMBL/GenBank/DDBJ databases">
        <authorList>
            <person name="Gilbert D.G."/>
        </authorList>
    </citation>
    <scope>NUCLEOTIDE SEQUENCE [LARGE SCALE GENOMIC DNA]</scope>
    <source>
        <strain evidence="2">COMA1</strain>
    </source>
</reference>
<keyword evidence="3" id="KW-1185">Reference proteome</keyword>
<evidence type="ECO:0000313" key="3">
    <source>
        <dbReference type="Proteomes" id="UP000199032"/>
    </source>
</evidence>
<dbReference type="Proteomes" id="UP000199032">
    <property type="component" value="Unassembled WGS sequence"/>
</dbReference>
<evidence type="ECO:0000313" key="2">
    <source>
        <dbReference type="EMBL" id="CUS39816.1"/>
    </source>
</evidence>
<accession>A0A0S4LTD6</accession>
<name>A0A0S4LTD6_9BACT</name>
<evidence type="ECO:0000256" key="1">
    <source>
        <dbReference type="SAM" id="Phobius"/>
    </source>
</evidence>
<dbReference type="AlphaFoldDB" id="A0A0S4LTD6"/>
<organism evidence="2 3">
    <name type="scientific">Candidatus Nitrospira nitrosa</name>
    <dbReference type="NCBI Taxonomy" id="1742972"/>
    <lineage>
        <taxon>Bacteria</taxon>
        <taxon>Pseudomonadati</taxon>
        <taxon>Nitrospirota</taxon>
        <taxon>Nitrospiria</taxon>
        <taxon>Nitrospirales</taxon>
        <taxon>Nitrospiraceae</taxon>
        <taxon>Nitrospira</taxon>
    </lineage>
</organism>
<gene>
    <name evidence="2" type="ORF">COMA1_90074</name>
</gene>
<keyword evidence="1" id="KW-1133">Transmembrane helix</keyword>
<proteinExistence type="predicted"/>